<dbReference type="PROSITE" id="PS50977">
    <property type="entry name" value="HTH_TETR_2"/>
    <property type="match status" value="1"/>
</dbReference>
<reference evidence="4 5" key="1">
    <citation type="submission" date="2016-12" db="EMBL/GenBank/DDBJ databases">
        <title>The new phylogeny of genus Mycobacterium.</title>
        <authorList>
            <person name="Tortoli E."/>
            <person name="Trovato A."/>
            <person name="Cirillo D.M."/>
        </authorList>
    </citation>
    <scope>NUCLEOTIDE SEQUENCE [LARGE SCALE GENOMIC DNA]</scope>
    <source>
        <strain evidence="4 5">DSM 44223</strain>
    </source>
</reference>
<dbReference type="Pfam" id="PF00440">
    <property type="entry name" value="TetR_N"/>
    <property type="match status" value="1"/>
</dbReference>
<name>A0A1X0J5Z1_MYCRH</name>
<evidence type="ECO:0000259" key="3">
    <source>
        <dbReference type="PROSITE" id="PS50977"/>
    </source>
</evidence>
<dbReference type="PRINTS" id="PR00455">
    <property type="entry name" value="HTHTETR"/>
</dbReference>
<keyword evidence="1 2" id="KW-0238">DNA-binding</keyword>
<evidence type="ECO:0000313" key="5">
    <source>
        <dbReference type="Proteomes" id="UP000192534"/>
    </source>
</evidence>
<dbReference type="Gene3D" id="1.10.357.10">
    <property type="entry name" value="Tetracycline Repressor, domain 2"/>
    <property type="match status" value="1"/>
</dbReference>
<gene>
    <name evidence="4" type="ORF">BST42_03245</name>
</gene>
<dbReference type="EMBL" id="MVIH01000001">
    <property type="protein sequence ID" value="ORB57400.1"/>
    <property type="molecule type" value="Genomic_DNA"/>
</dbReference>
<dbReference type="OrthoDB" id="3212503at2"/>
<protein>
    <submittedName>
        <fullName evidence="4">TetR family transcriptional regulator</fullName>
    </submittedName>
</protein>
<proteinExistence type="predicted"/>
<dbReference type="Proteomes" id="UP000192534">
    <property type="component" value="Unassembled WGS sequence"/>
</dbReference>
<dbReference type="GO" id="GO:0003677">
    <property type="term" value="F:DNA binding"/>
    <property type="evidence" value="ECO:0007669"/>
    <property type="project" value="UniProtKB-UniRule"/>
</dbReference>
<feature type="DNA-binding region" description="H-T-H motif" evidence="2">
    <location>
        <begin position="37"/>
        <end position="56"/>
    </location>
</feature>
<accession>A0A1X0J5Z1</accession>
<dbReference type="InterPro" id="IPR009057">
    <property type="entry name" value="Homeodomain-like_sf"/>
</dbReference>
<dbReference type="SUPFAM" id="SSF46689">
    <property type="entry name" value="Homeodomain-like"/>
    <property type="match status" value="1"/>
</dbReference>
<evidence type="ECO:0000256" key="1">
    <source>
        <dbReference type="ARBA" id="ARBA00023125"/>
    </source>
</evidence>
<evidence type="ECO:0000313" key="4">
    <source>
        <dbReference type="EMBL" id="ORB57400.1"/>
    </source>
</evidence>
<dbReference type="RefSeq" id="WP_083117067.1">
    <property type="nucleotide sequence ID" value="NZ_JACKUO010000042.1"/>
</dbReference>
<feature type="domain" description="HTH tetR-type" evidence="3">
    <location>
        <begin position="15"/>
        <end position="74"/>
    </location>
</feature>
<comment type="caution">
    <text evidence="4">The sequence shown here is derived from an EMBL/GenBank/DDBJ whole genome shotgun (WGS) entry which is preliminary data.</text>
</comment>
<dbReference type="InterPro" id="IPR001647">
    <property type="entry name" value="HTH_TetR"/>
</dbReference>
<evidence type="ECO:0000256" key="2">
    <source>
        <dbReference type="PROSITE-ProRule" id="PRU00335"/>
    </source>
</evidence>
<dbReference type="AlphaFoldDB" id="A0A1X0J5Z1"/>
<organism evidence="4 5">
    <name type="scientific">Mycolicibacterium rhodesiae</name>
    <name type="common">Mycobacterium rhodesiae</name>
    <dbReference type="NCBI Taxonomy" id="36814"/>
    <lineage>
        <taxon>Bacteria</taxon>
        <taxon>Bacillati</taxon>
        <taxon>Actinomycetota</taxon>
        <taxon>Actinomycetes</taxon>
        <taxon>Mycobacteriales</taxon>
        <taxon>Mycobacteriaceae</taxon>
        <taxon>Mycolicibacterium</taxon>
    </lineage>
</organism>
<keyword evidence="5" id="KW-1185">Reference proteome</keyword>
<sequence>MRSRGWAGVTPASDEEAIARILDAVDQVVAENGSAIRIADVARALGVTRQTVYRYFPNGDALLMASAMRAVDGFIDQVIQHASGLKDPVTAIVESLSFGIEKLAGDPQLENLLTQRHDGEAVTSLTSQTATTFCLSVFRRLDVDWGLHGYDSTALAELAEMTLRTVQSILIDPGRRPLHGIELRRFITRWLGPAILYPRMTSLSIPAETSRPPR</sequence>